<organism evidence="2 3">
    <name type="scientific">Blomia tropicalis</name>
    <name type="common">Mite</name>
    <dbReference type="NCBI Taxonomy" id="40697"/>
    <lineage>
        <taxon>Eukaryota</taxon>
        <taxon>Metazoa</taxon>
        <taxon>Ecdysozoa</taxon>
        <taxon>Arthropoda</taxon>
        <taxon>Chelicerata</taxon>
        <taxon>Arachnida</taxon>
        <taxon>Acari</taxon>
        <taxon>Acariformes</taxon>
        <taxon>Sarcoptiformes</taxon>
        <taxon>Astigmata</taxon>
        <taxon>Glycyphagoidea</taxon>
        <taxon>Echimyopodidae</taxon>
        <taxon>Blomia</taxon>
    </lineage>
</organism>
<accession>A0A9Q0MH77</accession>
<evidence type="ECO:0000313" key="2">
    <source>
        <dbReference type="EMBL" id="KAJ6225764.1"/>
    </source>
</evidence>
<gene>
    <name evidence="2" type="ORF">RDWZM_004309</name>
</gene>
<name>A0A9Q0MH77_BLOTA</name>
<feature type="compositionally biased region" description="Low complexity" evidence="1">
    <location>
        <begin position="654"/>
        <end position="663"/>
    </location>
</feature>
<feature type="region of interest" description="Disordered" evidence="1">
    <location>
        <begin position="613"/>
        <end position="673"/>
    </location>
</feature>
<sequence>MAMIVNDRTSEECGVRPSNEYNGHHHPNTCDIGNNNRNRIVDVTGDNQSSSYSSSSSVLTPTLIPVSRPLSSLNGHNRSQHYQLVTPQSVPNLSSITQNQFQSIRAQTINKSFTSNSGSSPIRSSSLGPMSDNVDLVDIVDSNDRSSFCYEINSPKMIQNDANITINSKQPTRQHSKISSRPTLQSSDTIELIDCCSCRSMSINQSPDNCDENIPIKENNDSNQFIIYLLLKKLFSIFSRRRRKNRRKRVPKLVTNQFGESVILNPKGIRRTNSIYSTGRWSSFTNKRTMKLSGNSQIAKFNYLRSNQIDCDECRRMVHQQDVKSRYPLKQFVRRSSGRRNGQSKVDFERFIRHHRHIMSTLNGRRFGVNKMFDQLSSVDRRPNYQFLNQLLYQGVVRNRMSGYRYNLIRPIQLVNVPEEREEIGVWDEYQKHRPIPMENMVRSRRCLLPQNTQTKTCCECEVVVPIRTKCPPPPPPPSTSRPTPVRQSETYNPTNYVNNNQSCARSQCRLVVPQVSPETNCIDCIIERLKHNRSNTNRSKPPTFPNHSFVKCSCCDNQMQRHPATNGKPIFGNRCEFYPAEQFTNRSQFVRMSSRRRKMLYKKFDTDLIITRPNKDSSPDSNDAMVRHESTGVNRQVPINKTKHLYQRTGRRSSLPTSSSDYSSDESSQDLQPCKCCSNSPSSSAQQPRINLSQFVCQPTKMDRARPNGVINDQQSSTNTCFCSACISRHNLTVAKL</sequence>
<evidence type="ECO:0000313" key="3">
    <source>
        <dbReference type="Proteomes" id="UP001142055"/>
    </source>
</evidence>
<dbReference type="AlphaFoldDB" id="A0A9Q0MH77"/>
<evidence type="ECO:0000256" key="1">
    <source>
        <dbReference type="SAM" id="MobiDB-lite"/>
    </source>
</evidence>
<feature type="compositionally biased region" description="Basic residues" evidence="1">
    <location>
        <begin position="642"/>
        <end position="652"/>
    </location>
</feature>
<dbReference type="Proteomes" id="UP001142055">
    <property type="component" value="Chromosome 1"/>
</dbReference>
<dbReference type="EMBL" id="JAPWDV010000001">
    <property type="protein sequence ID" value="KAJ6225764.1"/>
    <property type="molecule type" value="Genomic_DNA"/>
</dbReference>
<proteinExistence type="predicted"/>
<reference evidence="2" key="1">
    <citation type="submission" date="2022-12" db="EMBL/GenBank/DDBJ databases">
        <title>Genome assemblies of Blomia tropicalis.</title>
        <authorList>
            <person name="Cui Y."/>
        </authorList>
    </citation>
    <scope>NUCLEOTIDE SEQUENCE</scope>
    <source>
        <tissue evidence="2">Adult mites</tissue>
    </source>
</reference>
<comment type="caution">
    <text evidence="2">The sequence shown here is derived from an EMBL/GenBank/DDBJ whole genome shotgun (WGS) entry which is preliminary data.</text>
</comment>
<feature type="region of interest" description="Disordered" evidence="1">
    <location>
        <begin position="1"/>
        <end position="37"/>
    </location>
</feature>
<keyword evidence="3" id="KW-1185">Reference proteome</keyword>
<protein>
    <submittedName>
        <fullName evidence="2">Uncharacterized protein</fullName>
    </submittedName>
</protein>